<organism evidence="3 4">
    <name type="scientific">Acidiplasma cupricumulans</name>
    <dbReference type="NCBI Taxonomy" id="312540"/>
    <lineage>
        <taxon>Archaea</taxon>
        <taxon>Methanobacteriati</taxon>
        <taxon>Thermoplasmatota</taxon>
        <taxon>Thermoplasmata</taxon>
        <taxon>Thermoplasmatales</taxon>
        <taxon>Ferroplasmaceae</taxon>
        <taxon>Acidiplasma</taxon>
    </lineage>
</organism>
<keyword evidence="4" id="KW-1185">Reference proteome</keyword>
<accession>A0A0Q0RLU2</accession>
<dbReference type="RefSeq" id="WP_054964317.1">
    <property type="nucleotide sequence ID" value="NZ_LKBH01000015.1"/>
</dbReference>
<dbReference type="Gene3D" id="1.10.645.10">
    <property type="entry name" value="Cytochrome-c3 Hydrogenase, chain B"/>
    <property type="match status" value="1"/>
</dbReference>
<evidence type="ECO:0000313" key="3">
    <source>
        <dbReference type="EMBL" id="KQB36654.1"/>
    </source>
</evidence>
<sequence length="384" mass="43696">MKYYKNGIKSGRLIGKYKNYSIYSEGFISVMDEESRMYEKNPDEINFAYGPSAGGLEESIGFTLQTPGEIIKNVDVNPSYKMRDIKIINDDIYTALLKIERVNGYHAASNSVCFLLAVEDALEIENSDSNNERIIEIELERIRSNLHVIKGLCESAGFSVPEKQVSYIIERVSRIISVSFRHRFFFGANLINMVNGNIDYVLKEIGDIEKEFRLLYNDLLASKIFMDRLQENGIYKDVNSIGPAARAAGLKYDARIDSKSLLYDGYKICTYSSGDVFARFMVRSNEIFSACDIILNTGIKKHYMKKYDLNKSGEGAARIESPQGDIFYYVKIDHGRISDIIMSSPSVLNLYAFKKALPGNIFTDFFFVWESFGIWVSEMGVNFI</sequence>
<proteinExistence type="predicted"/>
<dbReference type="GO" id="GO:0016651">
    <property type="term" value="F:oxidoreductase activity, acting on NAD(P)H"/>
    <property type="evidence" value="ECO:0007669"/>
    <property type="project" value="InterPro"/>
</dbReference>
<evidence type="ECO:0000259" key="2">
    <source>
        <dbReference type="Pfam" id="PF00346"/>
    </source>
</evidence>
<dbReference type="Proteomes" id="UP000050301">
    <property type="component" value="Unassembled WGS sequence"/>
</dbReference>
<dbReference type="InParanoid" id="A0A0Q0RLU2"/>
<dbReference type="Pfam" id="PF00346">
    <property type="entry name" value="Complex1_49kDa"/>
    <property type="match status" value="1"/>
</dbReference>
<name>A0A0Q0RLU2_9ARCH</name>
<evidence type="ECO:0000313" key="4">
    <source>
        <dbReference type="Proteomes" id="UP000050301"/>
    </source>
</evidence>
<dbReference type="SUPFAM" id="SSF56762">
    <property type="entry name" value="HydB/Nqo4-like"/>
    <property type="match status" value="1"/>
</dbReference>
<reference evidence="3 4" key="1">
    <citation type="submission" date="2015-09" db="EMBL/GenBank/DDBJ databases">
        <title>Heavy metals and arsenic resistance mechanisms in polyextremophilic archaea of the family Ferroplasmaceae.</title>
        <authorList>
            <person name="Bulaev A.G."/>
            <person name="Kanygina A.V."/>
        </authorList>
    </citation>
    <scope>NUCLEOTIDE SEQUENCE [LARGE SCALE GENOMIC DNA]</scope>
    <source>
        <strain evidence="3 4">BH2</strain>
    </source>
</reference>
<dbReference type="EMBL" id="LKBH01000015">
    <property type="protein sequence ID" value="KQB36654.1"/>
    <property type="molecule type" value="Genomic_DNA"/>
</dbReference>
<protein>
    <recommendedName>
        <fullName evidence="2">NADH-quinone oxidoreductase subunit D domain-containing protein</fullName>
    </recommendedName>
</protein>
<dbReference type="InterPro" id="IPR001135">
    <property type="entry name" value="NADH_Q_OxRdtase_suD"/>
</dbReference>
<keyword evidence="1" id="KW-0560">Oxidoreductase</keyword>
<gene>
    <name evidence="3" type="ORF">AOG55_03325</name>
</gene>
<dbReference type="InterPro" id="IPR052197">
    <property type="entry name" value="ComplexI_49kDa-like"/>
</dbReference>
<dbReference type="PANTHER" id="PTHR43485">
    <property type="entry name" value="HYDROGENASE-4 COMPONENT G"/>
    <property type="match status" value="1"/>
</dbReference>
<comment type="caution">
    <text evidence="3">The sequence shown here is derived from an EMBL/GenBank/DDBJ whole genome shotgun (WGS) entry which is preliminary data.</text>
</comment>
<dbReference type="GO" id="GO:0051287">
    <property type="term" value="F:NAD binding"/>
    <property type="evidence" value="ECO:0007669"/>
    <property type="project" value="InterPro"/>
</dbReference>
<dbReference type="AlphaFoldDB" id="A0A0Q0RLU2"/>
<dbReference type="PANTHER" id="PTHR43485:SF1">
    <property type="entry name" value="FORMATE HYDROGENLYASE SUBUNIT 5-RELATED"/>
    <property type="match status" value="1"/>
</dbReference>
<feature type="domain" description="NADH-quinone oxidoreductase subunit D" evidence="2">
    <location>
        <begin position="199"/>
        <end position="294"/>
    </location>
</feature>
<evidence type="ECO:0000256" key="1">
    <source>
        <dbReference type="ARBA" id="ARBA00023002"/>
    </source>
</evidence>
<dbReference type="InterPro" id="IPR029014">
    <property type="entry name" value="NiFe-Hase_large"/>
</dbReference>
<dbReference type="GO" id="GO:0048038">
    <property type="term" value="F:quinone binding"/>
    <property type="evidence" value="ECO:0007669"/>
    <property type="project" value="InterPro"/>
</dbReference>